<reference evidence="2 4" key="1">
    <citation type="submission" date="2020-01" db="EMBL/GenBank/DDBJ databases">
        <authorList>
            <consortium name="DOE Joint Genome Institute"/>
            <person name="Haridas S."/>
            <person name="Albert R."/>
            <person name="Binder M."/>
            <person name="Bloem J."/>
            <person name="Labutti K."/>
            <person name="Salamov A."/>
            <person name="Andreopoulos B."/>
            <person name="Baker S.E."/>
            <person name="Barry K."/>
            <person name="Bills G."/>
            <person name="Bluhm B.H."/>
            <person name="Cannon C."/>
            <person name="Castanera R."/>
            <person name="Culley D.E."/>
            <person name="Daum C."/>
            <person name="Ezra D."/>
            <person name="Gonzalez J.B."/>
            <person name="Henrissat B."/>
            <person name="Kuo A."/>
            <person name="Liang C."/>
            <person name="Lipzen A."/>
            <person name="Lutzoni F."/>
            <person name="Magnuson J."/>
            <person name="Mondo S."/>
            <person name="Nolan M."/>
            <person name="Ohm R."/>
            <person name="Pangilinan J."/>
            <person name="Park H.-J."/>
            <person name="Ramirez L."/>
            <person name="Alfaro M."/>
            <person name="Sun H."/>
            <person name="Tritt A."/>
            <person name="Yoshinaga Y."/>
            <person name="Zwiers L.-H."/>
            <person name="Turgeon B.G."/>
            <person name="Goodwin S.B."/>
            <person name="Spatafora J.W."/>
            <person name="Crous P.W."/>
            <person name="Grigoriev I.V."/>
        </authorList>
    </citation>
    <scope>NUCLEOTIDE SEQUENCE</scope>
    <source>
        <strain evidence="2 4">CBS 781.70</strain>
    </source>
</reference>
<dbReference type="AlphaFoldDB" id="A0A6G1G9H1"/>
<accession>A0A6G1G9H1</accession>
<dbReference type="RefSeq" id="XP_033536217.1">
    <property type="nucleotide sequence ID" value="XM_033677448.1"/>
</dbReference>
<dbReference type="PANTHER" id="PTHR21521:SF0">
    <property type="entry name" value="AMUN, ISOFORM A"/>
    <property type="match status" value="1"/>
</dbReference>
<feature type="region of interest" description="Disordered" evidence="1">
    <location>
        <begin position="1"/>
        <end position="26"/>
    </location>
</feature>
<dbReference type="Proteomes" id="UP000504638">
    <property type="component" value="Unplaced"/>
</dbReference>
<name>A0A6G1G9H1_9PEZI</name>
<dbReference type="OrthoDB" id="8249012at2759"/>
<keyword evidence="3" id="KW-1185">Reference proteome</keyword>
<evidence type="ECO:0000313" key="4">
    <source>
        <dbReference type="RefSeq" id="XP_033536217.1"/>
    </source>
</evidence>
<reference evidence="4" key="2">
    <citation type="submission" date="2020-04" db="EMBL/GenBank/DDBJ databases">
        <authorList>
            <consortium name="NCBI Genome Project"/>
        </authorList>
    </citation>
    <scope>NUCLEOTIDE SEQUENCE</scope>
    <source>
        <strain evidence="4">CBS 781.70</strain>
    </source>
</reference>
<sequence>MPKRPRPVPDQAPVPRKSLRISRAVGRGESNLVEATPFSGIHSGASSVSPIHVAKTELHPKNEATTADTASLESQQGFKASEILAGGFDQLLKDYPNTVPKELRPLDKRRLEELPAILKSRGDQFPNPYLEKDELVELVEWKLKHGKFRPTLLALVKSNDSERVKEVTSDAFSILVTKKRGPQEVREAMKRLCDLKGIGPATASLMLSTFDEDNLPFFSDELFLWLHWDEPVNAGTAPKGNGTGWKRNIRYTAKEYESLIDKLVQVKERLKTSHNRDSTALEWEKVAWALGKQQMLG</sequence>
<dbReference type="PANTHER" id="PTHR21521">
    <property type="entry name" value="AMUN, ISOFORM A"/>
    <property type="match status" value="1"/>
</dbReference>
<dbReference type="EMBL" id="ML975153">
    <property type="protein sequence ID" value="KAF1814586.1"/>
    <property type="molecule type" value="Genomic_DNA"/>
</dbReference>
<evidence type="ECO:0000313" key="3">
    <source>
        <dbReference type="Proteomes" id="UP000504638"/>
    </source>
</evidence>
<gene>
    <name evidence="2 4" type="ORF">P152DRAFT_432696</name>
</gene>
<organism evidence="2">
    <name type="scientific">Eremomyces bilateralis CBS 781.70</name>
    <dbReference type="NCBI Taxonomy" id="1392243"/>
    <lineage>
        <taxon>Eukaryota</taxon>
        <taxon>Fungi</taxon>
        <taxon>Dikarya</taxon>
        <taxon>Ascomycota</taxon>
        <taxon>Pezizomycotina</taxon>
        <taxon>Dothideomycetes</taxon>
        <taxon>Dothideomycetes incertae sedis</taxon>
        <taxon>Eremomycetales</taxon>
        <taxon>Eremomycetaceae</taxon>
        <taxon>Eremomyces</taxon>
    </lineage>
</organism>
<proteinExistence type="predicted"/>
<evidence type="ECO:0000313" key="2">
    <source>
        <dbReference type="EMBL" id="KAF1814586.1"/>
    </source>
</evidence>
<evidence type="ECO:0000256" key="1">
    <source>
        <dbReference type="SAM" id="MobiDB-lite"/>
    </source>
</evidence>
<reference evidence="4" key="3">
    <citation type="submission" date="2025-04" db="UniProtKB">
        <authorList>
            <consortium name="RefSeq"/>
        </authorList>
    </citation>
    <scope>IDENTIFICATION</scope>
    <source>
        <strain evidence="4">CBS 781.70</strain>
    </source>
</reference>
<protein>
    <submittedName>
        <fullName evidence="2 4">Uncharacterized protein</fullName>
    </submittedName>
</protein>
<dbReference type="GeneID" id="54418018"/>